<dbReference type="EC" id="7.2.2.9" evidence="16"/>
<dbReference type="FunFam" id="2.70.150.10:FF:000002">
    <property type="entry name" value="Copper-transporting ATPase 1, putative"/>
    <property type="match status" value="1"/>
</dbReference>
<dbReference type="Pfam" id="PF00122">
    <property type="entry name" value="E1-E2_ATPase"/>
    <property type="match status" value="1"/>
</dbReference>
<proteinExistence type="inferred from homology"/>
<dbReference type="PROSITE" id="PS00154">
    <property type="entry name" value="ATPASE_E1_E2"/>
    <property type="match status" value="1"/>
</dbReference>
<dbReference type="InterPro" id="IPR036163">
    <property type="entry name" value="HMA_dom_sf"/>
</dbReference>
<dbReference type="InterPro" id="IPR059000">
    <property type="entry name" value="ATPase_P-type_domA"/>
</dbReference>
<keyword evidence="13" id="KW-0186">Copper</keyword>
<dbReference type="PANTHER" id="PTHR43520">
    <property type="entry name" value="ATP7, ISOFORM B"/>
    <property type="match status" value="1"/>
</dbReference>
<dbReference type="NCBIfam" id="TIGR00003">
    <property type="entry name" value="copper ion binding protein"/>
    <property type="match status" value="3"/>
</dbReference>
<dbReference type="Gene3D" id="2.70.150.10">
    <property type="entry name" value="Calcium-transporting ATPase, cytoplasmic transduction domain A"/>
    <property type="match status" value="1"/>
</dbReference>
<evidence type="ECO:0000256" key="5">
    <source>
        <dbReference type="ARBA" id="ARBA00022723"/>
    </source>
</evidence>
<evidence type="ECO:0000256" key="12">
    <source>
        <dbReference type="ARBA" id="ARBA00022989"/>
    </source>
</evidence>
<comment type="catalytic activity">
    <reaction evidence="17">
        <text>Cu(2+)(in) + ATP + H2O = Cu(2+)(out) + ADP + phosphate + H(+)</text>
        <dbReference type="Rhea" id="RHEA:10376"/>
        <dbReference type="ChEBI" id="CHEBI:15377"/>
        <dbReference type="ChEBI" id="CHEBI:15378"/>
        <dbReference type="ChEBI" id="CHEBI:29036"/>
        <dbReference type="ChEBI" id="CHEBI:30616"/>
        <dbReference type="ChEBI" id="CHEBI:43474"/>
        <dbReference type="ChEBI" id="CHEBI:456216"/>
        <dbReference type="EC" id="7.2.2.9"/>
    </reaction>
</comment>
<feature type="domain" description="HMA" evidence="19">
    <location>
        <begin position="281"/>
        <end position="346"/>
    </location>
</feature>
<dbReference type="SUPFAM" id="SSF81665">
    <property type="entry name" value="Calcium ATPase, transmembrane domain M"/>
    <property type="match status" value="1"/>
</dbReference>
<dbReference type="PANTHER" id="PTHR43520:SF8">
    <property type="entry name" value="P-TYPE CU(+) TRANSPORTER"/>
    <property type="match status" value="1"/>
</dbReference>
<dbReference type="Gene3D" id="3.30.70.100">
    <property type="match status" value="4"/>
</dbReference>
<evidence type="ECO:0000256" key="16">
    <source>
        <dbReference type="ARBA" id="ARBA00038904"/>
    </source>
</evidence>
<name>A0AAX2RL09_BURCE</name>
<dbReference type="GO" id="GO:0005886">
    <property type="term" value="C:plasma membrane"/>
    <property type="evidence" value="ECO:0007669"/>
    <property type="project" value="UniProtKB-SubCell"/>
</dbReference>
<evidence type="ECO:0000256" key="4">
    <source>
        <dbReference type="ARBA" id="ARBA00022692"/>
    </source>
</evidence>
<dbReference type="NCBIfam" id="TIGR01494">
    <property type="entry name" value="ATPase_P-type"/>
    <property type="match status" value="2"/>
</dbReference>
<feature type="transmembrane region" description="Helical" evidence="18">
    <location>
        <begin position="656"/>
        <end position="679"/>
    </location>
</feature>
<dbReference type="SFLD" id="SFLDS00003">
    <property type="entry name" value="Haloacid_Dehalogenase"/>
    <property type="match status" value="1"/>
</dbReference>
<evidence type="ECO:0000256" key="9">
    <source>
        <dbReference type="ARBA" id="ARBA00022840"/>
    </source>
</evidence>
<keyword evidence="9 18" id="KW-0067">ATP-binding</keyword>
<dbReference type="AlphaFoldDB" id="A0AAX2RL09"/>
<dbReference type="PRINTS" id="PR00119">
    <property type="entry name" value="CATATPASE"/>
</dbReference>
<feature type="transmembrane region" description="Helical" evidence="18">
    <location>
        <begin position="629"/>
        <end position="650"/>
    </location>
</feature>
<feature type="transmembrane region" description="Helical" evidence="18">
    <location>
        <begin position="1000"/>
        <end position="1020"/>
    </location>
</feature>
<dbReference type="EMBL" id="SNSQ01000034">
    <property type="protein sequence ID" value="TEU41816.1"/>
    <property type="molecule type" value="Genomic_DNA"/>
</dbReference>
<dbReference type="CDD" id="cd00371">
    <property type="entry name" value="HMA"/>
    <property type="match status" value="4"/>
</dbReference>
<dbReference type="SUPFAM" id="SSF56784">
    <property type="entry name" value="HAD-like"/>
    <property type="match status" value="1"/>
</dbReference>
<evidence type="ECO:0000256" key="15">
    <source>
        <dbReference type="ARBA" id="ARBA00023136"/>
    </source>
</evidence>
<evidence type="ECO:0000256" key="8">
    <source>
        <dbReference type="ARBA" id="ARBA00022796"/>
    </source>
</evidence>
<dbReference type="SUPFAM" id="SSF81653">
    <property type="entry name" value="Calcium ATPase, transduction domain A"/>
    <property type="match status" value="1"/>
</dbReference>
<dbReference type="RefSeq" id="WP_134257429.1">
    <property type="nucleotide sequence ID" value="NZ_SNSF01000113.1"/>
</dbReference>
<keyword evidence="6" id="KW-0677">Repeat</keyword>
<feature type="transmembrane region" description="Helical" evidence="18">
    <location>
        <begin position="384"/>
        <end position="406"/>
    </location>
</feature>
<evidence type="ECO:0000313" key="21">
    <source>
        <dbReference type="Proteomes" id="UP000298234"/>
    </source>
</evidence>
<dbReference type="CDD" id="cd02094">
    <property type="entry name" value="P-type_ATPase_Cu-like"/>
    <property type="match status" value="1"/>
</dbReference>
<evidence type="ECO:0000256" key="13">
    <source>
        <dbReference type="ARBA" id="ARBA00023008"/>
    </source>
</evidence>
<dbReference type="FunFam" id="3.30.70.100:FF:000005">
    <property type="entry name" value="Copper-exporting P-type ATPase A"/>
    <property type="match status" value="3"/>
</dbReference>
<dbReference type="Gene3D" id="3.40.50.1000">
    <property type="entry name" value="HAD superfamily/HAD-like"/>
    <property type="match status" value="1"/>
</dbReference>
<keyword evidence="11" id="KW-1278">Translocase</keyword>
<dbReference type="InterPro" id="IPR023214">
    <property type="entry name" value="HAD_sf"/>
</dbReference>
<dbReference type="InterPro" id="IPR018303">
    <property type="entry name" value="ATPase_P-typ_P_site"/>
</dbReference>
<feature type="transmembrane region" description="Helical" evidence="18">
    <location>
        <begin position="443"/>
        <end position="465"/>
    </location>
</feature>
<keyword evidence="3" id="KW-0813">Transport</keyword>
<dbReference type="InterPro" id="IPR006122">
    <property type="entry name" value="HMA_Cu_ion-bd"/>
</dbReference>
<dbReference type="GO" id="GO:0005524">
    <property type="term" value="F:ATP binding"/>
    <property type="evidence" value="ECO:0007669"/>
    <property type="project" value="UniProtKB-UniRule"/>
</dbReference>
<dbReference type="InterPro" id="IPR008250">
    <property type="entry name" value="ATPase_P-typ_transduc_dom_A_sf"/>
</dbReference>
<dbReference type="Gene3D" id="3.40.1110.10">
    <property type="entry name" value="Calcium-transporting ATPase, cytoplasmic domain N"/>
    <property type="match status" value="1"/>
</dbReference>
<feature type="domain" description="HMA" evidence="19">
    <location>
        <begin position="11"/>
        <end position="76"/>
    </location>
</feature>
<organism evidence="20 21">
    <name type="scientific">Burkholderia cepacia</name>
    <name type="common">Pseudomonas cepacia</name>
    <dbReference type="NCBI Taxonomy" id="292"/>
    <lineage>
        <taxon>Bacteria</taxon>
        <taxon>Pseudomonadati</taxon>
        <taxon>Pseudomonadota</taxon>
        <taxon>Betaproteobacteria</taxon>
        <taxon>Burkholderiales</taxon>
        <taxon>Burkholderiaceae</taxon>
        <taxon>Burkholderia</taxon>
        <taxon>Burkholderia cepacia complex</taxon>
    </lineage>
</organism>
<dbReference type="GO" id="GO:0012505">
    <property type="term" value="C:endomembrane system"/>
    <property type="evidence" value="ECO:0007669"/>
    <property type="project" value="UniProtKB-SubCell"/>
</dbReference>
<feature type="domain" description="HMA" evidence="19">
    <location>
        <begin position="200"/>
        <end position="265"/>
    </location>
</feature>
<dbReference type="InterPro" id="IPR023299">
    <property type="entry name" value="ATPase_P-typ_cyto_dom_N"/>
</dbReference>
<keyword evidence="14" id="KW-0406">Ion transport</keyword>
<keyword evidence="10" id="KW-0460">Magnesium</keyword>
<dbReference type="InterPro" id="IPR044492">
    <property type="entry name" value="P_typ_ATPase_HD_dom"/>
</dbReference>
<keyword evidence="7 18" id="KW-0547">Nucleotide-binding</keyword>
<evidence type="ECO:0000313" key="20">
    <source>
        <dbReference type="EMBL" id="TEU41816.1"/>
    </source>
</evidence>
<dbReference type="Pfam" id="PF00403">
    <property type="entry name" value="HMA"/>
    <property type="match status" value="4"/>
</dbReference>
<sequence>MTESLASTALHTIELSVDGMHCGGCTGRVQRALAAVPGVVEAAVDLDAHAATVTAQETVDAARLIEAVGAAGYRAAVRAPVLEVAAASQAHPVEASPTPMAAAASTAGRPLPATSTVELDIDGMTCASCVSRVEKALAKVPGVTRASVNLATERATVDVTADVSAAQLVETVKQAGYGATPTVTDAGFTALAPASPAAPASIELDIDGMTCASCVSRVEKALAKVPGVTRASVNLATERATVNAAPDVTAARLAEAVKQAGYSATPVAGAAIPPAASTAPADLELDIDGMTCASCVGRVEKALAAVPGVARVAVNLATERASVHGAGALDAATLIAAVTTAGYRASLADASSAGATAGADAQPAGAAQDPETRKRLEAIRERDLVIWSAVLSAPLIAPMLVAPFGIHLMPNGWVQLVLASIVQFGFGARFYRAAWHAVKARTGNMDLLVALGTSAAYGLSLWMLLRGTGHPGHLYFEASAVIVTLVRFGKWLESRAKRQTTDAIRALNALRPDRARVVEHGVERDVPLAQVRVGTRVSIRPGERVPVDGRIVSGRSHVDESLITGESLPVPKDDGDPVTAGSINGEGALVVETTAIGAETTLARIIRLVESAQAEKAPIQRLVDRVSEVFVPAILGIAVLTLAGWLIAGAGTETAILNAVAVLVIACPCALGLATPAAIMAGTGVAARHGVLIKDAQALELAQRTTVIAFDKTGTLTEGKPSVTAFEAVGVPHDEALALATAVQRQSDHPLARAVVAAHDADVAARGSAVPPASTADARAVAGRGVEARVGGQLLALGSTRWRDELGIAVPPALDARAAELERAGNTISWLMRADAPRALLALIAFGDTVKPGARNAIAALSARGVASVLVTGDNRGSAAAVAASLGIGEVHAQVLPDDKARVVAELKRTHGGIVAMVGDGINDAPALAAADVGIAMATGTDVAMHTAGITLMRGDPALVADAIDISRRTYRKIQQNLFWAFVYNLVGVPLAALGWLNPVIAGAAMAFSSVSVVTNALLLRRWKGRAH</sequence>
<dbReference type="NCBIfam" id="TIGR01525">
    <property type="entry name" value="ATPase-IB_hvy"/>
    <property type="match status" value="1"/>
</dbReference>
<dbReference type="PRINTS" id="PR00942">
    <property type="entry name" value="CUATPASEI"/>
</dbReference>
<dbReference type="InterPro" id="IPR023298">
    <property type="entry name" value="ATPase_P-typ_TM_dom_sf"/>
</dbReference>
<dbReference type="InterPro" id="IPR001757">
    <property type="entry name" value="P_typ_ATPase"/>
</dbReference>
<keyword evidence="15 18" id="KW-0472">Membrane</keyword>
<evidence type="ECO:0000256" key="14">
    <source>
        <dbReference type="ARBA" id="ARBA00023065"/>
    </source>
</evidence>
<evidence type="ECO:0000256" key="3">
    <source>
        <dbReference type="ARBA" id="ARBA00022448"/>
    </source>
</evidence>
<dbReference type="GO" id="GO:0005507">
    <property type="term" value="F:copper ion binding"/>
    <property type="evidence" value="ECO:0007669"/>
    <property type="project" value="InterPro"/>
</dbReference>
<evidence type="ECO:0000256" key="7">
    <source>
        <dbReference type="ARBA" id="ARBA00022741"/>
    </source>
</evidence>
<protein>
    <recommendedName>
        <fullName evidence="16">P-type Cu(2+) transporter</fullName>
        <ecNumber evidence="16">7.2.2.9</ecNumber>
    </recommendedName>
</protein>
<keyword evidence="5 18" id="KW-0479">Metal-binding</keyword>
<keyword evidence="8" id="KW-0187">Copper transport</keyword>
<keyword evidence="4 18" id="KW-0812">Transmembrane</keyword>
<dbReference type="PROSITE" id="PS50846">
    <property type="entry name" value="HMA_2"/>
    <property type="match status" value="4"/>
</dbReference>
<comment type="caution">
    <text evidence="20">The sequence shown here is derived from an EMBL/GenBank/DDBJ whole genome shotgun (WGS) entry which is preliminary data.</text>
</comment>
<dbReference type="GO" id="GO:0016887">
    <property type="term" value="F:ATP hydrolysis activity"/>
    <property type="evidence" value="ECO:0007669"/>
    <property type="project" value="InterPro"/>
</dbReference>
<dbReference type="InterPro" id="IPR006121">
    <property type="entry name" value="HMA_dom"/>
</dbReference>
<keyword evidence="12 18" id="KW-1133">Transmembrane helix</keyword>
<evidence type="ECO:0000259" key="19">
    <source>
        <dbReference type="PROSITE" id="PS50846"/>
    </source>
</evidence>
<dbReference type="Pfam" id="PF00702">
    <property type="entry name" value="Hydrolase"/>
    <property type="match status" value="1"/>
</dbReference>
<dbReference type="InterPro" id="IPR027256">
    <property type="entry name" value="P-typ_ATPase_IB"/>
</dbReference>
<gene>
    <name evidence="20" type="ORF">E3D37_26450</name>
</gene>
<dbReference type="PROSITE" id="PS01047">
    <property type="entry name" value="HMA_1"/>
    <property type="match status" value="4"/>
</dbReference>
<dbReference type="GO" id="GO:0043682">
    <property type="term" value="F:P-type divalent copper transporter activity"/>
    <property type="evidence" value="ECO:0007669"/>
    <property type="project" value="UniProtKB-EC"/>
</dbReference>
<comment type="similarity">
    <text evidence="2 18">Belongs to the cation transport ATPase (P-type) (TC 3.A.3) family. Type IB subfamily.</text>
</comment>
<dbReference type="InterPro" id="IPR017969">
    <property type="entry name" value="Heavy-metal-associated_CS"/>
</dbReference>
<evidence type="ECO:0000256" key="11">
    <source>
        <dbReference type="ARBA" id="ARBA00022967"/>
    </source>
</evidence>
<keyword evidence="18" id="KW-1003">Cell membrane</keyword>
<evidence type="ECO:0000256" key="1">
    <source>
        <dbReference type="ARBA" id="ARBA00004127"/>
    </source>
</evidence>
<evidence type="ECO:0000256" key="6">
    <source>
        <dbReference type="ARBA" id="ARBA00022737"/>
    </source>
</evidence>
<dbReference type="InterPro" id="IPR036412">
    <property type="entry name" value="HAD-like_sf"/>
</dbReference>
<feature type="domain" description="HMA" evidence="19">
    <location>
        <begin position="115"/>
        <end position="180"/>
    </location>
</feature>
<feature type="transmembrane region" description="Helical" evidence="18">
    <location>
        <begin position="977"/>
        <end position="994"/>
    </location>
</feature>
<dbReference type="Proteomes" id="UP000298234">
    <property type="component" value="Unassembled WGS sequence"/>
</dbReference>
<feature type="transmembrane region" description="Helical" evidence="18">
    <location>
        <begin position="412"/>
        <end position="431"/>
    </location>
</feature>
<evidence type="ECO:0000256" key="17">
    <source>
        <dbReference type="ARBA" id="ARBA00047424"/>
    </source>
</evidence>
<dbReference type="SUPFAM" id="SSF55008">
    <property type="entry name" value="HMA, heavy metal-associated domain"/>
    <property type="match status" value="4"/>
</dbReference>
<evidence type="ECO:0000256" key="2">
    <source>
        <dbReference type="ARBA" id="ARBA00006024"/>
    </source>
</evidence>
<dbReference type="SFLD" id="SFLDF00027">
    <property type="entry name" value="p-type_atpase"/>
    <property type="match status" value="1"/>
</dbReference>
<comment type="subcellular location">
    <subcellularLocation>
        <location evidence="18">Cell membrane</location>
    </subcellularLocation>
    <subcellularLocation>
        <location evidence="1">Endomembrane system</location>
        <topology evidence="1">Multi-pass membrane protein</topology>
    </subcellularLocation>
</comment>
<feature type="transmembrane region" description="Helical" evidence="18">
    <location>
        <begin position="471"/>
        <end position="489"/>
    </location>
</feature>
<accession>A0AAX2RL09</accession>
<reference evidence="20 21" key="1">
    <citation type="submission" date="2019-03" db="EMBL/GenBank/DDBJ databases">
        <title>Burkholderia cepacia outbreak.</title>
        <authorList>
            <person name="Farzana R."/>
            <person name="Walsh T.R."/>
        </authorList>
    </citation>
    <scope>NUCLEOTIDE SEQUENCE [LARGE SCALE GENOMIC DNA]</scope>
    <source>
        <strain evidence="21">d13</strain>
    </source>
</reference>
<dbReference type="SFLD" id="SFLDG00002">
    <property type="entry name" value="C1.7:_P-type_atpase_like"/>
    <property type="match status" value="1"/>
</dbReference>
<evidence type="ECO:0000256" key="18">
    <source>
        <dbReference type="RuleBase" id="RU362081"/>
    </source>
</evidence>
<evidence type="ECO:0000256" key="10">
    <source>
        <dbReference type="ARBA" id="ARBA00022842"/>
    </source>
</evidence>
<dbReference type="GO" id="GO:0055070">
    <property type="term" value="P:copper ion homeostasis"/>
    <property type="evidence" value="ECO:0007669"/>
    <property type="project" value="TreeGrafter"/>
</dbReference>